<dbReference type="AlphaFoldDB" id="A0A8S9P477"/>
<name>A0A8S9P477_BRACR</name>
<dbReference type="EMBL" id="QGKX02001521">
    <property type="protein sequence ID" value="KAF3512274.1"/>
    <property type="molecule type" value="Genomic_DNA"/>
</dbReference>
<proteinExistence type="predicted"/>
<reference evidence="2" key="1">
    <citation type="submission" date="2019-12" db="EMBL/GenBank/DDBJ databases">
        <title>Genome sequencing and annotation of Brassica cretica.</title>
        <authorList>
            <person name="Studholme D.J."/>
            <person name="Sarris P."/>
        </authorList>
    </citation>
    <scope>NUCLEOTIDE SEQUENCE</scope>
    <source>
        <strain evidence="2">PFS-109/04</strain>
        <tissue evidence="2">Leaf</tissue>
    </source>
</reference>
<evidence type="ECO:0000256" key="1">
    <source>
        <dbReference type="SAM" id="MobiDB-lite"/>
    </source>
</evidence>
<protein>
    <submittedName>
        <fullName evidence="2">Uncharacterized protein</fullName>
    </submittedName>
</protein>
<feature type="compositionally biased region" description="Basic and acidic residues" evidence="1">
    <location>
        <begin position="26"/>
        <end position="43"/>
    </location>
</feature>
<gene>
    <name evidence="2" type="ORF">F2Q69_00007117</name>
</gene>
<evidence type="ECO:0000313" key="3">
    <source>
        <dbReference type="Proteomes" id="UP000712600"/>
    </source>
</evidence>
<comment type="caution">
    <text evidence="2">The sequence shown here is derived from an EMBL/GenBank/DDBJ whole genome shotgun (WGS) entry which is preliminary data.</text>
</comment>
<dbReference type="Proteomes" id="UP000712600">
    <property type="component" value="Unassembled WGS sequence"/>
</dbReference>
<evidence type="ECO:0000313" key="2">
    <source>
        <dbReference type="EMBL" id="KAF3512274.1"/>
    </source>
</evidence>
<sequence>MHRIDQQQHSFVDRHSPSTVDLDYSSVERHSPPDIDRHSTSDIDRYSAARHGCDYSFNSGRDWKPA</sequence>
<feature type="region of interest" description="Disordered" evidence="1">
    <location>
        <begin position="1"/>
        <end position="43"/>
    </location>
</feature>
<feature type="compositionally biased region" description="Basic and acidic residues" evidence="1">
    <location>
        <begin position="1"/>
        <end position="16"/>
    </location>
</feature>
<accession>A0A8S9P477</accession>
<organism evidence="2 3">
    <name type="scientific">Brassica cretica</name>
    <name type="common">Mustard</name>
    <dbReference type="NCBI Taxonomy" id="69181"/>
    <lineage>
        <taxon>Eukaryota</taxon>
        <taxon>Viridiplantae</taxon>
        <taxon>Streptophyta</taxon>
        <taxon>Embryophyta</taxon>
        <taxon>Tracheophyta</taxon>
        <taxon>Spermatophyta</taxon>
        <taxon>Magnoliopsida</taxon>
        <taxon>eudicotyledons</taxon>
        <taxon>Gunneridae</taxon>
        <taxon>Pentapetalae</taxon>
        <taxon>rosids</taxon>
        <taxon>malvids</taxon>
        <taxon>Brassicales</taxon>
        <taxon>Brassicaceae</taxon>
        <taxon>Brassiceae</taxon>
        <taxon>Brassica</taxon>
    </lineage>
</organism>